<protein>
    <submittedName>
        <fullName evidence="1">Uncharacterized protein</fullName>
    </submittedName>
</protein>
<gene>
    <name evidence="1" type="ORF">LOY88_002562</name>
</gene>
<comment type="caution">
    <text evidence="1">The sequence shown here is derived from an EMBL/GenBank/DDBJ whole genome shotgun (WGS) entry which is preliminary data.</text>
</comment>
<dbReference type="EMBL" id="JALBCA010000030">
    <property type="protein sequence ID" value="KAI2388579.1"/>
    <property type="molecule type" value="Genomic_DNA"/>
</dbReference>
<proteinExistence type="predicted"/>
<evidence type="ECO:0000313" key="1">
    <source>
        <dbReference type="EMBL" id="KAI2388579.1"/>
    </source>
</evidence>
<reference evidence="1" key="1">
    <citation type="journal article" date="2022" name="bioRxiv">
        <title>Population genetic analysis of Ophidiomyces ophidiicola, the causative agent of snake fungal disease, indicates recent introductions to the USA.</title>
        <authorList>
            <person name="Ladner J.T."/>
            <person name="Palmer J.M."/>
            <person name="Ettinger C.L."/>
            <person name="Stajich J.E."/>
            <person name="Farrell T.M."/>
            <person name="Glorioso B.M."/>
            <person name="Lawson B."/>
            <person name="Price S.J."/>
            <person name="Stengle A.G."/>
            <person name="Grear D.A."/>
            <person name="Lorch J.M."/>
        </authorList>
    </citation>
    <scope>NUCLEOTIDE SEQUENCE</scope>
    <source>
        <strain evidence="1">NWHC 24266-5</strain>
    </source>
</reference>
<name>A0ACB8V115_9EURO</name>
<accession>A0ACB8V115</accession>
<organism evidence="1">
    <name type="scientific">Ophidiomyces ophidiicola</name>
    <dbReference type="NCBI Taxonomy" id="1387563"/>
    <lineage>
        <taxon>Eukaryota</taxon>
        <taxon>Fungi</taxon>
        <taxon>Dikarya</taxon>
        <taxon>Ascomycota</taxon>
        <taxon>Pezizomycotina</taxon>
        <taxon>Eurotiomycetes</taxon>
        <taxon>Eurotiomycetidae</taxon>
        <taxon>Onygenales</taxon>
        <taxon>Onygenaceae</taxon>
        <taxon>Ophidiomyces</taxon>
    </lineage>
</organism>
<sequence length="386" mass="42902">MTEGSRAPSLPPGVAAPLTANNRDDRSGVIVVVSAVSLSVALVFLGIRVYIQKVRRTIKLDDILLLCATLIFCIQSSFVFSQVHNGWGKRERLLQAQRRDTMLKDAYVSDLLYISTLYVSKCSGSFFYLRISPGRTLSRAVWCVVLLTTLWLIASVLLVGLRCNISVPWTDVTAECSSLFPRWAVICVFDAIIEVAIAGISIILVRDIQIAYRRKVQIILALSSRVFVIIPATLRLYYLHQQLLSVDPTYDCTYATLCTQIQLVYILLASTVPCLKPFLAAYEGSDAKLTFRGHSGTPRDSKLSSRDEEKDGVGRIDDDSEDRGRQSIRLPRRIARQHRRKNSGQLLIPVHPSKPEAATQPCTISTGKNPQVCCDTSRASTSPMRP</sequence>